<gene>
    <name evidence="10" type="ORF">BXT84_09280</name>
</gene>
<protein>
    <submittedName>
        <fullName evidence="10">Peptidase S53</fullName>
    </submittedName>
</protein>
<dbReference type="CDD" id="cd11377">
    <property type="entry name" value="Pro-peptidase_S53"/>
    <property type="match status" value="1"/>
</dbReference>
<dbReference type="InterPro" id="IPR036852">
    <property type="entry name" value="Peptidase_S8/S53_dom_sf"/>
</dbReference>
<evidence type="ECO:0000313" key="11">
    <source>
        <dbReference type="Proteomes" id="UP000325292"/>
    </source>
</evidence>
<dbReference type="CDD" id="cd04056">
    <property type="entry name" value="Peptidases_S53"/>
    <property type="match status" value="1"/>
</dbReference>
<keyword evidence="4" id="KW-0378">Hydrolase</keyword>
<dbReference type="Proteomes" id="UP000325292">
    <property type="component" value="Chromosome"/>
</dbReference>
<dbReference type="SMART" id="SM00944">
    <property type="entry name" value="Pro-kuma_activ"/>
    <property type="match status" value="1"/>
</dbReference>
<evidence type="ECO:0000256" key="2">
    <source>
        <dbReference type="ARBA" id="ARBA00022670"/>
    </source>
</evidence>
<keyword evidence="6" id="KW-0106">Calcium</keyword>
<evidence type="ECO:0000259" key="9">
    <source>
        <dbReference type="PROSITE" id="PS51695"/>
    </source>
</evidence>
<dbReference type="InterPro" id="IPR050819">
    <property type="entry name" value="Tripeptidyl-peptidase_I"/>
</dbReference>
<evidence type="ECO:0000256" key="1">
    <source>
        <dbReference type="ARBA" id="ARBA00001913"/>
    </source>
</evidence>
<dbReference type="Gene3D" id="3.40.50.200">
    <property type="entry name" value="Peptidase S8/S53 domain"/>
    <property type="match status" value="1"/>
</dbReference>
<keyword evidence="3" id="KW-0479">Metal-binding</keyword>
<reference evidence="10 11" key="1">
    <citation type="journal article" date="2019" name="Sci. Rep.">
        <title>Sulfobacillus thermotolerans: new insights into resistance and metabolic capacities of acidophilic chemolithotrophs.</title>
        <authorList>
            <person name="Panyushkina A.E."/>
            <person name="Babenko V.V."/>
            <person name="Nikitina A.S."/>
            <person name="Selezneva O.V."/>
            <person name="Tsaplina I.A."/>
            <person name="Letarova M.A."/>
            <person name="Kostryukova E.S."/>
            <person name="Letarov A.V."/>
        </authorList>
    </citation>
    <scope>NUCLEOTIDE SEQUENCE [LARGE SCALE GENOMIC DNA]</scope>
    <source>
        <strain evidence="10 11">Kr1</strain>
    </source>
</reference>
<dbReference type="SUPFAM" id="SSF52743">
    <property type="entry name" value="Subtilisin-like"/>
    <property type="match status" value="1"/>
</dbReference>
<evidence type="ECO:0000256" key="6">
    <source>
        <dbReference type="ARBA" id="ARBA00022837"/>
    </source>
</evidence>
<keyword evidence="5" id="KW-0720">Serine protease</keyword>
<evidence type="ECO:0000256" key="3">
    <source>
        <dbReference type="ARBA" id="ARBA00022723"/>
    </source>
</evidence>
<dbReference type="InterPro" id="IPR023828">
    <property type="entry name" value="Peptidase_S8_Ser-AS"/>
</dbReference>
<comment type="cofactor">
    <cofactor evidence="1">
        <name>Ca(2+)</name>
        <dbReference type="ChEBI" id="CHEBI:29108"/>
    </cofactor>
</comment>
<dbReference type="EMBL" id="CP019454">
    <property type="protein sequence ID" value="AUW94122.1"/>
    <property type="molecule type" value="Genomic_DNA"/>
</dbReference>
<evidence type="ECO:0000256" key="4">
    <source>
        <dbReference type="ARBA" id="ARBA00022801"/>
    </source>
</evidence>
<keyword evidence="7" id="KW-0865">Zymogen</keyword>
<keyword evidence="2" id="KW-0645">Protease</keyword>
<dbReference type="InterPro" id="IPR015366">
    <property type="entry name" value="S53_propep"/>
</dbReference>
<dbReference type="Pfam" id="PF09286">
    <property type="entry name" value="Pro-kuma_activ"/>
    <property type="match status" value="1"/>
</dbReference>
<accession>A0ABN5H052</accession>
<sequence length="630" mass="66414">MKRTWAVLSTATVLALPALALPGSAAASQYGRVSGNIAHALLAQSTMTGAANTSAKVTLYVGFNFVKPANMPSLAQYIQDTETPGNALFHHFLTETQFAADYAPSPDQVDALLNYLAQYHIVPVTVHGHAVQYPLGINVTGTVGDVEQAFSVSINNYLSAGKSYIANDENPSLPMSYTYQGTSYNLARLVSGVAGMTTYNGIGPHTVQQSNVTHLNDQSGPVGYSPQQIAAAYNATPLLAHHITGKGVTIGVATLAPFVPSDATYFWQYYGINRTGSLSEVGVDGQSTTASGKGIGGSETSLDVERSGAMAPGANIIVYEAPNTTTGFIDLYDTVATADQVQVMTTSWGEAEFFEPFSYAYMLNQAFMQGAAEGMTMIAASGDDGAYDGYPTDKQLAVDSPASSPDILAAGGTTLPMVSTQPNANPISPGTSETGYIPIPNGSIAMVGEQGWGWQYLLPYYANFGVKSEAIWERDIYPFGSTGGYSAFWTSSTPDNGASLYWWQSGTGNANARGVPDVAFDADPFTGYAIYDTNSLYTTESDGWTNGWGGTSFAAPQWAGIMALIDQDLRGPQGLVNAAFYANANGGGFHPITQGNNWYYNAGPGWNAVTGLGSPDVAQLAKSLAAWNQE</sequence>
<dbReference type="InterPro" id="IPR030400">
    <property type="entry name" value="Sedolisin_dom"/>
</dbReference>
<organism evidence="10 11">
    <name type="scientific">Sulfobacillus thermotolerans</name>
    <dbReference type="NCBI Taxonomy" id="338644"/>
    <lineage>
        <taxon>Bacteria</taxon>
        <taxon>Bacillati</taxon>
        <taxon>Bacillota</taxon>
        <taxon>Clostridia</taxon>
        <taxon>Eubacteriales</taxon>
        <taxon>Clostridiales Family XVII. Incertae Sedis</taxon>
        <taxon>Sulfobacillus</taxon>
    </lineage>
</organism>
<dbReference type="PANTHER" id="PTHR14218:SF15">
    <property type="entry name" value="TRIPEPTIDYL-PEPTIDASE 1"/>
    <property type="match status" value="1"/>
</dbReference>
<dbReference type="PROSITE" id="PS51695">
    <property type="entry name" value="SEDOLISIN"/>
    <property type="match status" value="1"/>
</dbReference>
<dbReference type="PROSITE" id="PS00138">
    <property type="entry name" value="SUBTILASE_SER"/>
    <property type="match status" value="1"/>
</dbReference>
<feature type="domain" description="Peptidase S53" evidence="9">
    <location>
        <begin position="223"/>
        <end position="627"/>
    </location>
</feature>
<dbReference type="PANTHER" id="PTHR14218">
    <property type="entry name" value="PROTEASE S8 TRIPEPTIDYL PEPTIDASE I CLN2"/>
    <property type="match status" value="1"/>
</dbReference>
<evidence type="ECO:0000256" key="5">
    <source>
        <dbReference type="ARBA" id="ARBA00022825"/>
    </source>
</evidence>
<proteinExistence type="predicted"/>
<keyword evidence="8" id="KW-0732">Signal</keyword>
<keyword evidence="11" id="KW-1185">Reference proteome</keyword>
<dbReference type="SUPFAM" id="SSF54897">
    <property type="entry name" value="Protease propeptides/inhibitors"/>
    <property type="match status" value="1"/>
</dbReference>
<name>A0ABN5H052_9FIRM</name>
<dbReference type="InterPro" id="IPR000209">
    <property type="entry name" value="Peptidase_S8/S53_dom"/>
</dbReference>
<evidence type="ECO:0000313" key="10">
    <source>
        <dbReference type="EMBL" id="AUW94122.1"/>
    </source>
</evidence>
<evidence type="ECO:0000256" key="8">
    <source>
        <dbReference type="SAM" id="SignalP"/>
    </source>
</evidence>
<feature type="chain" id="PRO_5045351840" evidence="8">
    <location>
        <begin position="21"/>
        <end position="630"/>
    </location>
</feature>
<feature type="signal peptide" evidence="8">
    <location>
        <begin position="1"/>
        <end position="20"/>
    </location>
</feature>
<evidence type="ECO:0000256" key="7">
    <source>
        <dbReference type="ARBA" id="ARBA00023145"/>
    </source>
</evidence>
<dbReference type="Pfam" id="PF00082">
    <property type="entry name" value="Peptidase_S8"/>
    <property type="match status" value="1"/>
</dbReference>